<protein>
    <recommendedName>
        <fullName evidence="4">4Fe-4S ferredoxin-type domain-containing protein</fullName>
    </recommendedName>
</protein>
<gene>
    <name evidence="2" type="ORF">L596_027597</name>
</gene>
<evidence type="ECO:0008006" key="4">
    <source>
        <dbReference type="Google" id="ProtNLM"/>
    </source>
</evidence>
<evidence type="ECO:0000256" key="1">
    <source>
        <dbReference type="SAM" id="SignalP"/>
    </source>
</evidence>
<dbReference type="AlphaFoldDB" id="A0A4U5LVZ6"/>
<name>A0A4U5LVZ6_STECR</name>
<dbReference type="EMBL" id="AZBU02000011">
    <property type="protein sequence ID" value="TKR60339.1"/>
    <property type="molecule type" value="Genomic_DNA"/>
</dbReference>
<evidence type="ECO:0000313" key="3">
    <source>
        <dbReference type="Proteomes" id="UP000298663"/>
    </source>
</evidence>
<feature type="chain" id="PRO_5020864104" description="4Fe-4S ferredoxin-type domain-containing protein" evidence="1">
    <location>
        <begin position="19"/>
        <end position="252"/>
    </location>
</feature>
<keyword evidence="3" id="KW-1185">Reference proteome</keyword>
<organism evidence="2 3">
    <name type="scientific">Steinernema carpocapsae</name>
    <name type="common">Entomopathogenic nematode</name>
    <dbReference type="NCBI Taxonomy" id="34508"/>
    <lineage>
        <taxon>Eukaryota</taxon>
        <taxon>Metazoa</taxon>
        <taxon>Ecdysozoa</taxon>
        <taxon>Nematoda</taxon>
        <taxon>Chromadorea</taxon>
        <taxon>Rhabditida</taxon>
        <taxon>Tylenchina</taxon>
        <taxon>Panagrolaimomorpha</taxon>
        <taxon>Strongyloidoidea</taxon>
        <taxon>Steinernematidae</taxon>
        <taxon>Steinernema</taxon>
    </lineage>
</organism>
<accession>A0A4U5LVZ6</accession>
<reference evidence="2 3" key="2">
    <citation type="journal article" date="2019" name="G3 (Bethesda)">
        <title>Hybrid Assembly of the Genome of the Entomopathogenic Nematode Steinernema carpocapsae Identifies the X-Chromosome.</title>
        <authorList>
            <person name="Serra L."/>
            <person name="Macchietto M."/>
            <person name="Macias-Munoz A."/>
            <person name="McGill C.J."/>
            <person name="Rodriguez I.M."/>
            <person name="Rodriguez B."/>
            <person name="Murad R."/>
            <person name="Mortazavi A."/>
        </authorList>
    </citation>
    <scope>NUCLEOTIDE SEQUENCE [LARGE SCALE GENOMIC DNA]</scope>
    <source>
        <strain evidence="2 3">ALL</strain>
    </source>
</reference>
<reference evidence="2 3" key="1">
    <citation type="journal article" date="2015" name="Genome Biol.">
        <title>Comparative genomics of Steinernema reveals deeply conserved gene regulatory networks.</title>
        <authorList>
            <person name="Dillman A.R."/>
            <person name="Macchietto M."/>
            <person name="Porter C.F."/>
            <person name="Rogers A."/>
            <person name="Williams B."/>
            <person name="Antoshechkin I."/>
            <person name="Lee M.M."/>
            <person name="Goodwin Z."/>
            <person name="Lu X."/>
            <person name="Lewis E.E."/>
            <person name="Goodrich-Blair H."/>
            <person name="Stock S.P."/>
            <person name="Adams B.J."/>
            <person name="Sternberg P.W."/>
            <person name="Mortazavi A."/>
        </authorList>
    </citation>
    <scope>NUCLEOTIDE SEQUENCE [LARGE SCALE GENOMIC DNA]</scope>
    <source>
        <strain evidence="2 3">ALL</strain>
    </source>
</reference>
<proteinExistence type="predicted"/>
<dbReference type="Proteomes" id="UP000298663">
    <property type="component" value="Unassembled WGS sequence"/>
</dbReference>
<comment type="caution">
    <text evidence="2">The sequence shown here is derived from an EMBL/GenBank/DDBJ whole genome shotgun (WGS) entry which is preliminary data.</text>
</comment>
<evidence type="ECO:0000313" key="2">
    <source>
        <dbReference type="EMBL" id="TKR60339.1"/>
    </source>
</evidence>
<sequence length="252" mass="28535">MNTKTFLVLWGLLAVALATPHGPACCSQDCCCDFCPADACAAKAPVLPSPPVRGNGCFCPTSCRHTNPNSREISVKVPLAEPQQVQVVHNVAVYQEKVATVIFHGKTSISGQLLWQQRKKLRRQLRRRHRILRLLRLQLGPYYSLSAPYRPLRSHDHRGHPDPVHMLLHRLLPHLSEFLSSVLPTKRSEHFRSCSRGGNHGVPARWRPLSKSGARVVPVVRRRIRFASEEDEETSISVIHENNVFRFAEFRV</sequence>
<feature type="signal peptide" evidence="1">
    <location>
        <begin position="1"/>
        <end position="18"/>
    </location>
</feature>
<keyword evidence="1" id="KW-0732">Signal</keyword>